<accession>A0A1Y6EMP5</accession>
<dbReference type="InterPro" id="IPR010982">
    <property type="entry name" value="Lambda_DNA-bd_dom_sf"/>
</dbReference>
<evidence type="ECO:0000313" key="2">
    <source>
        <dbReference type="EMBL" id="SMQ63579.1"/>
    </source>
</evidence>
<evidence type="ECO:0000256" key="1">
    <source>
        <dbReference type="SAM" id="MobiDB-lite"/>
    </source>
</evidence>
<reference evidence="3" key="1">
    <citation type="submission" date="2017-04" db="EMBL/GenBank/DDBJ databases">
        <authorList>
            <person name="Varghese N."/>
            <person name="Submissions S."/>
        </authorList>
    </citation>
    <scope>NUCLEOTIDE SEQUENCE [LARGE SCALE GENOMIC DNA]</scope>
</reference>
<feature type="compositionally biased region" description="Polar residues" evidence="1">
    <location>
        <begin position="1"/>
        <end position="23"/>
    </location>
</feature>
<evidence type="ECO:0008006" key="4">
    <source>
        <dbReference type="Google" id="ProtNLM"/>
    </source>
</evidence>
<dbReference type="Proteomes" id="UP000194450">
    <property type="component" value="Unassembled WGS sequence"/>
</dbReference>
<dbReference type="Gene3D" id="1.10.260.40">
    <property type="entry name" value="lambda repressor-like DNA-binding domains"/>
    <property type="match status" value="1"/>
</dbReference>
<feature type="region of interest" description="Disordered" evidence="1">
    <location>
        <begin position="1"/>
        <end position="30"/>
    </location>
</feature>
<dbReference type="AlphaFoldDB" id="A0A1Y6EMP5"/>
<keyword evidence="3" id="KW-1185">Reference proteome</keyword>
<evidence type="ECO:0000313" key="3">
    <source>
        <dbReference type="Proteomes" id="UP000194450"/>
    </source>
</evidence>
<name>A0A1Y6EMP5_9GAMM</name>
<organism evidence="2 3">
    <name type="scientific">Pseudidiomarina planktonica</name>
    <dbReference type="NCBI Taxonomy" id="1323738"/>
    <lineage>
        <taxon>Bacteria</taxon>
        <taxon>Pseudomonadati</taxon>
        <taxon>Pseudomonadota</taxon>
        <taxon>Gammaproteobacteria</taxon>
        <taxon>Alteromonadales</taxon>
        <taxon>Idiomarinaceae</taxon>
        <taxon>Pseudidiomarina</taxon>
    </lineage>
</organism>
<dbReference type="GO" id="GO:0003677">
    <property type="term" value="F:DNA binding"/>
    <property type="evidence" value="ECO:0007669"/>
    <property type="project" value="InterPro"/>
</dbReference>
<dbReference type="EMBL" id="FXWH01000001">
    <property type="protein sequence ID" value="SMQ63579.1"/>
    <property type="molecule type" value="Genomic_DNA"/>
</dbReference>
<gene>
    <name evidence="2" type="ORF">SAMN06297229_0879</name>
</gene>
<proteinExistence type="predicted"/>
<protein>
    <recommendedName>
        <fullName evidence="4">Bacteriophage CI repressor helix-turn-helix domain-containing protein</fullName>
    </recommendedName>
</protein>
<sequence length="184" mass="20906">MELTFNSNDDGYMSNDNNHNKTQSNDKSKLSLPDLDACMERLKAVSGQTHNVSALRWLGLSNTTYANWKRRQVNYGALAKGLLARGISLDWFFAPNVDLRYPGPDELPRIQEVAETYTSTQRTQRVIRAIERIDPVLQEHQLPATESNRAILVETYFTARRGFVPLPTALTQVTKALKQEPDRD</sequence>